<evidence type="ECO:0000256" key="2">
    <source>
        <dbReference type="ARBA" id="ARBA00008787"/>
    </source>
</evidence>
<keyword evidence="3 6" id="KW-0963">Cytoplasm</keyword>
<accession>K6WDW6</accession>
<comment type="subcellular location">
    <subcellularLocation>
        <location evidence="1 6">Cytoplasm</location>
        <location evidence="1 6">Cytosol</location>
    </subcellularLocation>
</comment>
<name>K6WDW6_9MICO</name>
<gene>
    <name evidence="7" type="primary">fliS</name>
    <name evidence="7" type="ORF">KILIM_070_00220</name>
</gene>
<dbReference type="GO" id="GO:0044780">
    <property type="term" value="P:bacterial-type flagellum assembly"/>
    <property type="evidence" value="ECO:0007669"/>
    <property type="project" value="InterPro"/>
</dbReference>
<keyword evidence="7" id="KW-0282">Flagellum</keyword>
<evidence type="ECO:0000256" key="4">
    <source>
        <dbReference type="ARBA" id="ARBA00022795"/>
    </source>
</evidence>
<dbReference type="RefSeq" id="WP_006594017.1">
    <property type="nucleotide sequence ID" value="NZ_BAHD01000070.1"/>
</dbReference>
<dbReference type="SUPFAM" id="SSF101116">
    <property type="entry name" value="Flagellar export chaperone FliS"/>
    <property type="match status" value="1"/>
</dbReference>
<sequence length="129" mass="14379">MSTQAQLRNRYAREAVATATPAQLLMMLYDRLIKDLNAAETGLGARDIQATHSALIHAQDIVHELSATLDTTLWKEGEALQRLYAWVIEQLIEANMTKDVQFVHNAREVVEPIRDAWHQVASAGVTGQS</sequence>
<dbReference type="CDD" id="cd16098">
    <property type="entry name" value="FliS"/>
    <property type="match status" value="1"/>
</dbReference>
<dbReference type="GO" id="GO:0071973">
    <property type="term" value="P:bacterial-type flagellum-dependent cell motility"/>
    <property type="evidence" value="ECO:0007669"/>
    <property type="project" value="TreeGrafter"/>
</dbReference>
<dbReference type="AlphaFoldDB" id="K6WDW6"/>
<dbReference type="PIRSF" id="PIRSF039090">
    <property type="entry name" value="Flis"/>
    <property type="match status" value="1"/>
</dbReference>
<dbReference type="EMBL" id="BAHD01000070">
    <property type="protein sequence ID" value="GAB97485.1"/>
    <property type="molecule type" value="Genomic_DNA"/>
</dbReference>
<keyword evidence="7" id="KW-0969">Cilium</keyword>
<keyword evidence="7" id="KW-0966">Cell projection</keyword>
<organism evidence="7 8">
    <name type="scientific">Kineosphaera limosa NBRC 100340</name>
    <dbReference type="NCBI Taxonomy" id="1184609"/>
    <lineage>
        <taxon>Bacteria</taxon>
        <taxon>Bacillati</taxon>
        <taxon>Actinomycetota</taxon>
        <taxon>Actinomycetes</taxon>
        <taxon>Micrococcales</taxon>
        <taxon>Dermatophilaceae</taxon>
        <taxon>Kineosphaera</taxon>
    </lineage>
</organism>
<protein>
    <recommendedName>
        <fullName evidence="6">Flagellar secretion chaperone FliS</fullName>
    </recommendedName>
</protein>
<dbReference type="Gene3D" id="1.20.120.340">
    <property type="entry name" value="Flagellar protein FliS"/>
    <property type="match status" value="1"/>
</dbReference>
<dbReference type="Proteomes" id="UP000008366">
    <property type="component" value="Unassembled WGS sequence"/>
</dbReference>
<dbReference type="PANTHER" id="PTHR34773:SF1">
    <property type="entry name" value="FLAGELLAR SECRETION CHAPERONE FLIS"/>
    <property type="match status" value="1"/>
</dbReference>
<evidence type="ECO:0000256" key="3">
    <source>
        <dbReference type="ARBA" id="ARBA00022490"/>
    </source>
</evidence>
<dbReference type="InterPro" id="IPR003713">
    <property type="entry name" value="FliS"/>
</dbReference>
<evidence type="ECO:0000313" key="7">
    <source>
        <dbReference type="EMBL" id="GAB97485.1"/>
    </source>
</evidence>
<reference evidence="7 8" key="1">
    <citation type="submission" date="2012-08" db="EMBL/GenBank/DDBJ databases">
        <title>Whole genome shotgun sequence of Kineosphaera limosa NBRC 100340.</title>
        <authorList>
            <person name="Yoshida I."/>
            <person name="Isaki S."/>
            <person name="Hosoyama A."/>
            <person name="Tsuchikane K."/>
            <person name="Katsumata H."/>
            <person name="Ando Y."/>
            <person name="Ohji S."/>
            <person name="Hamada M."/>
            <person name="Tamura T."/>
            <person name="Yamazoe A."/>
            <person name="Yamazaki S."/>
            <person name="Fujita N."/>
        </authorList>
    </citation>
    <scope>NUCLEOTIDE SEQUENCE [LARGE SCALE GENOMIC DNA]</scope>
    <source>
        <strain evidence="7 8">NBRC 100340</strain>
    </source>
</reference>
<evidence type="ECO:0000313" key="8">
    <source>
        <dbReference type="Proteomes" id="UP000008366"/>
    </source>
</evidence>
<dbReference type="STRING" id="1184609.KILIM_070_00220"/>
<evidence type="ECO:0000256" key="5">
    <source>
        <dbReference type="ARBA" id="ARBA00023186"/>
    </source>
</evidence>
<keyword evidence="4 6" id="KW-1005">Bacterial flagellum biogenesis</keyword>
<keyword evidence="8" id="KW-1185">Reference proteome</keyword>
<dbReference type="OrthoDB" id="3268516at2"/>
<dbReference type="PANTHER" id="PTHR34773">
    <property type="entry name" value="FLAGELLAR SECRETION CHAPERONE FLIS"/>
    <property type="match status" value="1"/>
</dbReference>
<dbReference type="InterPro" id="IPR036584">
    <property type="entry name" value="FliS_sf"/>
</dbReference>
<dbReference type="eggNOG" id="COG1516">
    <property type="taxonomic scope" value="Bacteria"/>
</dbReference>
<comment type="similarity">
    <text evidence="2 6">Belongs to the FliS family.</text>
</comment>
<keyword evidence="5" id="KW-0143">Chaperone</keyword>
<evidence type="ECO:0000256" key="6">
    <source>
        <dbReference type="PIRNR" id="PIRNR039090"/>
    </source>
</evidence>
<dbReference type="GO" id="GO:0005829">
    <property type="term" value="C:cytosol"/>
    <property type="evidence" value="ECO:0007669"/>
    <property type="project" value="UniProtKB-SubCell"/>
</dbReference>
<proteinExistence type="inferred from homology"/>
<dbReference type="NCBIfam" id="TIGR00208">
    <property type="entry name" value="fliS"/>
    <property type="match status" value="1"/>
</dbReference>
<dbReference type="Pfam" id="PF02561">
    <property type="entry name" value="FliS"/>
    <property type="match status" value="1"/>
</dbReference>
<evidence type="ECO:0000256" key="1">
    <source>
        <dbReference type="ARBA" id="ARBA00004514"/>
    </source>
</evidence>
<comment type="caution">
    <text evidence="7">The sequence shown here is derived from an EMBL/GenBank/DDBJ whole genome shotgun (WGS) entry which is preliminary data.</text>
</comment>